<evidence type="ECO:0000313" key="2">
    <source>
        <dbReference type="EMBL" id="BAJ83219.1"/>
    </source>
</evidence>
<keyword evidence="3" id="KW-1185">Reference proteome</keyword>
<proteinExistence type="predicted"/>
<dbReference type="GO" id="GO:0004803">
    <property type="term" value="F:transposase activity"/>
    <property type="evidence" value="ECO:0007669"/>
    <property type="project" value="InterPro"/>
</dbReference>
<feature type="domain" description="Tn3 transposase DDE" evidence="1">
    <location>
        <begin position="11"/>
        <end position="57"/>
    </location>
</feature>
<keyword evidence="2" id="KW-0614">Plasmid</keyword>
<reference evidence="2 3" key="1">
    <citation type="submission" date="2010-12" db="EMBL/GenBank/DDBJ databases">
        <title>Whole genome sequence of Acidiphilium multivorum AIU301.</title>
        <authorList>
            <person name="Narita-Yamada S."/>
            <person name="Nakamura S."/>
            <person name="Ito N."/>
            <person name="Takarada H."/>
            <person name="Katano Y."/>
            <person name="Nakazawa H."/>
            <person name="Hosoyama A."/>
            <person name="Yamada R."/>
            <person name="Fujita N."/>
        </authorList>
    </citation>
    <scope>NUCLEOTIDE SEQUENCE [LARGE SCALE GENOMIC DNA]</scope>
    <source>
        <strain evidence="3">DSM 11245 / JCM 8867 / AIU301</strain>
        <plasmid evidence="2 3">pACMV4</plasmid>
    </source>
</reference>
<gene>
    <name evidence="2" type="ordered locus">ACMV_P4_00090</name>
</gene>
<dbReference type="AlphaFoldDB" id="F0J802"/>
<sequence length="86" mass="9528">MNRSCGDPPLVTAIILWNTRYLAQAIQALRQVEDVPGTLLTHLSPIGWEHVNLTGDYIWSANQKSTENHAGLRPLRPIPDTTIKAA</sequence>
<dbReference type="GO" id="GO:0006313">
    <property type="term" value="P:DNA transposition"/>
    <property type="evidence" value="ECO:0007669"/>
    <property type="project" value="InterPro"/>
</dbReference>
<protein>
    <submittedName>
        <fullName evidence="2">Putative Tn3 family transposase</fullName>
    </submittedName>
</protein>
<dbReference type="Pfam" id="PF01526">
    <property type="entry name" value="DDE_Tnp_Tn3"/>
    <property type="match status" value="1"/>
</dbReference>
<accession>F0J802</accession>
<dbReference type="InterPro" id="IPR002513">
    <property type="entry name" value="Tn3_Tnp_DDE_dom"/>
</dbReference>
<dbReference type="KEGG" id="amv:ACMV_P4_00090"/>
<organism evidence="2 3">
    <name type="scientific">Acidiphilium multivorum (strain DSM 11245 / JCM 8867 / NBRC 100883 / AIU 301)</name>
    <dbReference type="NCBI Taxonomy" id="926570"/>
    <lineage>
        <taxon>Bacteria</taxon>
        <taxon>Pseudomonadati</taxon>
        <taxon>Pseudomonadota</taxon>
        <taxon>Alphaproteobacteria</taxon>
        <taxon>Acetobacterales</taxon>
        <taxon>Acidocellaceae</taxon>
        <taxon>Acidiphilium</taxon>
    </lineage>
</organism>
<evidence type="ECO:0000259" key="1">
    <source>
        <dbReference type="Pfam" id="PF01526"/>
    </source>
</evidence>
<name>F0J802_ACIMA</name>
<geneLocation type="plasmid" evidence="2 3">
    <name>pACMV4</name>
</geneLocation>
<dbReference type="HOGENOM" id="CLU_009098_3_2_5"/>
<evidence type="ECO:0000313" key="3">
    <source>
        <dbReference type="Proteomes" id="UP000007100"/>
    </source>
</evidence>
<dbReference type="Proteomes" id="UP000007100">
    <property type="component" value="Plasmid pACMV4"/>
</dbReference>
<dbReference type="EMBL" id="AP012039">
    <property type="protein sequence ID" value="BAJ83219.1"/>
    <property type="molecule type" value="Genomic_DNA"/>
</dbReference>